<reference evidence="1 2" key="1">
    <citation type="submission" date="2016-07" db="EMBL/GenBank/DDBJ databases">
        <title>Draft genome of the white-rot fungus Obba rivulosa 3A-2.</title>
        <authorList>
            <consortium name="DOE Joint Genome Institute"/>
            <person name="Miettinen O."/>
            <person name="Riley R."/>
            <person name="Acob R."/>
            <person name="Barry K."/>
            <person name="Cullen D."/>
            <person name="De Vries R."/>
            <person name="Hainaut M."/>
            <person name="Hatakka A."/>
            <person name="Henrissat B."/>
            <person name="Hilden K."/>
            <person name="Kuo R."/>
            <person name="Labutti K."/>
            <person name="Lipzen A."/>
            <person name="Makela M.R."/>
            <person name="Sandor L."/>
            <person name="Spatafora J.W."/>
            <person name="Grigoriev I.V."/>
            <person name="Hibbett D.S."/>
        </authorList>
    </citation>
    <scope>NUCLEOTIDE SEQUENCE [LARGE SCALE GENOMIC DNA]</scope>
    <source>
        <strain evidence="1 2">3A-2</strain>
    </source>
</reference>
<evidence type="ECO:0000313" key="1">
    <source>
        <dbReference type="EMBL" id="OCH90542.1"/>
    </source>
</evidence>
<dbReference type="PANTHER" id="PTHR28630">
    <property type="match status" value="1"/>
</dbReference>
<evidence type="ECO:0000313" key="2">
    <source>
        <dbReference type="Proteomes" id="UP000250043"/>
    </source>
</evidence>
<dbReference type="PANTHER" id="PTHR28630:SF3">
    <property type="entry name" value="PEROXIREDOXIN-LIKE 2C"/>
    <property type="match status" value="1"/>
</dbReference>
<dbReference type="EMBL" id="KV722402">
    <property type="protein sequence ID" value="OCH90542.1"/>
    <property type="molecule type" value="Genomic_DNA"/>
</dbReference>
<dbReference type="Pfam" id="PF13911">
    <property type="entry name" value="AhpC-TSA_2"/>
    <property type="match status" value="1"/>
</dbReference>
<dbReference type="InterPro" id="IPR032801">
    <property type="entry name" value="PXL2A/B/C"/>
</dbReference>
<protein>
    <submittedName>
        <fullName evidence="1">Uncharacterized protein</fullName>
    </submittedName>
</protein>
<dbReference type="Proteomes" id="UP000250043">
    <property type="component" value="Unassembled WGS sequence"/>
</dbReference>
<dbReference type="InterPro" id="IPR036249">
    <property type="entry name" value="Thioredoxin-like_sf"/>
</dbReference>
<dbReference type="OrthoDB" id="40334at2759"/>
<keyword evidence="2" id="KW-1185">Reference proteome</keyword>
<gene>
    <name evidence="1" type="ORF">OBBRIDRAFT_730608</name>
</gene>
<dbReference type="AlphaFoldDB" id="A0A8E2AYR4"/>
<dbReference type="SUPFAM" id="SSF52833">
    <property type="entry name" value="Thioredoxin-like"/>
    <property type="match status" value="1"/>
</dbReference>
<proteinExistence type="predicted"/>
<accession>A0A8E2AYR4</accession>
<dbReference type="CDD" id="cd02970">
    <property type="entry name" value="PRX_like2"/>
    <property type="match status" value="1"/>
</dbReference>
<sequence length="194" mass="21553">MLSDASKLSVYDNSGKQVEFGTLFHDQKTVVVFIRHFFCGVCFILARQYVMQLAGVRKDALDQAGVKIVIVGCGEWSLIKNYCEATGFTGEMYADPSRALYRTFGLIQNLDLTPAGTEKRSYLSKSFLGNVVKSIWNGPLKNPQHIGKQGNITQLGADFVLGPGQECTFVWRMQHTEDHMEVADLMKEAGVAHP</sequence>
<dbReference type="Gene3D" id="3.40.30.10">
    <property type="entry name" value="Glutaredoxin"/>
    <property type="match status" value="1"/>
</dbReference>
<name>A0A8E2AYR4_9APHY</name>
<organism evidence="1 2">
    <name type="scientific">Obba rivulosa</name>
    <dbReference type="NCBI Taxonomy" id="1052685"/>
    <lineage>
        <taxon>Eukaryota</taxon>
        <taxon>Fungi</taxon>
        <taxon>Dikarya</taxon>
        <taxon>Basidiomycota</taxon>
        <taxon>Agaricomycotina</taxon>
        <taxon>Agaricomycetes</taxon>
        <taxon>Polyporales</taxon>
        <taxon>Gelatoporiaceae</taxon>
        <taxon>Obba</taxon>
    </lineage>
</organism>